<evidence type="ECO:0000313" key="4">
    <source>
        <dbReference type="Proteomes" id="UP001301769"/>
    </source>
</evidence>
<feature type="compositionally biased region" description="Low complexity" evidence="1">
    <location>
        <begin position="378"/>
        <end position="387"/>
    </location>
</feature>
<protein>
    <submittedName>
        <fullName evidence="3">Uncharacterized protein</fullName>
    </submittedName>
</protein>
<feature type="transmembrane region" description="Helical" evidence="2">
    <location>
        <begin position="255"/>
        <end position="277"/>
    </location>
</feature>
<evidence type="ECO:0000256" key="2">
    <source>
        <dbReference type="SAM" id="Phobius"/>
    </source>
</evidence>
<reference evidence="3" key="1">
    <citation type="journal article" date="2023" name="Mol. Phylogenet. Evol.">
        <title>Genome-scale phylogeny and comparative genomics of the fungal order Sordariales.</title>
        <authorList>
            <person name="Hensen N."/>
            <person name="Bonometti L."/>
            <person name="Westerberg I."/>
            <person name="Brannstrom I.O."/>
            <person name="Guillou S."/>
            <person name="Cros-Aarteil S."/>
            <person name="Calhoun S."/>
            <person name="Haridas S."/>
            <person name="Kuo A."/>
            <person name="Mondo S."/>
            <person name="Pangilinan J."/>
            <person name="Riley R."/>
            <person name="LaButti K."/>
            <person name="Andreopoulos B."/>
            <person name="Lipzen A."/>
            <person name="Chen C."/>
            <person name="Yan M."/>
            <person name="Daum C."/>
            <person name="Ng V."/>
            <person name="Clum A."/>
            <person name="Steindorff A."/>
            <person name="Ohm R.A."/>
            <person name="Martin F."/>
            <person name="Silar P."/>
            <person name="Natvig D.O."/>
            <person name="Lalanne C."/>
            <person name="Gautier V."/>
            <person name="Ament-Velasquez S.L."/>
            <person name="Kruys A."/>
            <person name="Hutchinson M.I."/>
            <person name="Powell A.J."/>
            <person name="Barry K."/>
            <person name="Miller A.N."/>
            <person name="Grigoriev I.V."/>
            <person name="Debuchy R."/>
            <person name="Gladieux P."/>
            <person name="Hiltunen Thoren M."/>
            <person name="Johannesson H."/>
        </authorList>
    </citation>
    <scope>NUCLEOTIDE SEQUENCE</scope>
    <source>
        <strain evidence="3">PSN293</strain>
    </source>
</reference>
<evidence type="ECO:0000313" key="3">
    <source>
        <dbReference type="EMBL" id="KAK4214892.1"/>
    </source>
</evidence>
<feature type="transmembrane region" description="Helical" evidence="2">
    <location>
        <begin position="516"/>
        <end position="536"/>
    </location>
</feature>
<dbReference type="AlphaFoldDB" id="A0AAN6YE30"/>
<comment type="caution">
    <text evidence="3">The sequence shown here is derived from an EMBL/GenBank/DDBJ whole genome shotgun (WGS) entry which is preliminary data.</text>
</comment>
<feature type="transmembrane region" description="Helical" evidence="2">
    <location>
        <begin position="651"/>
        <end position="673"/>
    </location>
</feature>
<reference evidence="3" key="2">
    <citation type="submission" date="2023-05" db="EMBL/GenBank/DDBJ databases">
        <authorList>
            <consortium name="Lawrence Berkeley National Laboratory"/>
            <person name="Steindorff A."/>
            <person name="Hensen N."/>
            <person name="Bonometti L."/>
            <person name="Westerberg I."/>
            <person name="Brannstrom I.O."/>
            <person name="Guillou S."/>
            <person name="Cros-Aarteil S."/>
            <person name="Calhoun S."/>
            <person name="Haridas S."/>
            <person name="Kuo A."/>
            <person name="Mondo S."/>
            <person name="Pangilinan J."/>
            <person name="Riley R."/>
            <person name="Labutti K."/>
            <person name="Andreopoulos B."/>
            <person name="Lipzen A."/>
            <person name="Chen C."/>
            <person name="Yanf M."/>
            <person name="Daum C."/>
            <person name="Ng V."/>
            <person name="Clum A."/>
            <person name="Ohm R."/>
            <person name="Martin F."/>
            <person name="Silar P."/>
            <person name="Natvig D."/>
            <person name="Lalanne C."/>
            <person name="Gautier V."/>
            <person name="Ament-Velasquez S.L."/>
            <person name="Kruys A."/>
            <person name="Hutchinson M.I."/>
            <person name="Powell A.J."/>
            <person name="Barry K."/>
            <person name="Miller A.N."/>
            <person name="Grigoriev I.V."/>
            <person name="Debuchy R."/>
            <person name="Gladieux P."/>
            <person name="Thoren M.H."/>
            <person name="Johannesson H."/>
        </authorList>
    </citation>
    <scope>NUCLEOTIDE SEQUENCE</scope>
    <source>
        <strain evidence="3">PSN293</strain>
    </source>
</reference>
<feature type="transmembrane region" description="Helical" evidence="2">
    <location>
        <begin position="119"/>
        <end position="141"/>
    </location>
</feature>
<feature type="transmembrane region" description="Helical" evidence="2">
    <location>
        <begin position="224"/>
        <end position="249"/>
    </location>
</feature>
<accession>A0AAN6YE30</accession>
<dbReference type="Proteomes" id="UP001301769">
    <property type="component" value="Unassembled WGS sequence"/>
</dbReference>
<organism evidence="3 4">
    <name type="scientific">Rhypophila decipiens</name>
    <dbReference type="NCBI Taxonomy" id="261697"/>
    <lineage>
        <taxon>Eukaryota</taxon>
        <taxon>Fungi</taxon>
        <taxon>Dikarya</taxon>
        <taxon>Ascomycota</taxon>
        <taxon>Pezizomycotina</taxon>
        <taxon>Sordariomycetes</taxon>
        <taxon>Sordariomycetidae</taxon>
        <taxon>Sordariales</taxon>
        <taxon>Naviculisporaceae</taxon>
        <taxon>Rhypophila</taxon>
    </lineage>
</organism>
<keyword evidence="2" id="KW-0472">Membrane</keyword>
<keyword evidence="4" id="KW-1185">Reference proteome</keyword>
<evidence type="ECO:0000256" key="1">
    <source>
        <dbReference type="SAM" id="MobiDB-lite"/>
    </source>
</evidence>
<feature type="transmembrane region" description="Helical" evidence="2">
    <location>
        <begin position="595"/>
        <end position="616"/>
    </location>
</feature>
<keyword evidence="2" id="KW-0812">Transmembrane</keyword>
<keyword evidence="2" id="KW-1133">Transmembrane helix</keyword>
<feature type="region of interest" description="Disordered" evidence="1">
    <location>
        <begin position="373"/>
        <end position="403"/>
    </location>
</feature>
<dbReference type="EMBL" id="MU858086">
    <property type="protein sequence ID" value="KAK4214892.1"/>
    <property type="molecule type" value="Genomic_DNA"/>
</dbReference>
<gene>
    <name evidence="3" type="ORF">QBC37DRAFT_140057</name>
</gene>
<sequence>MDSRLEGLFANFTSDESWRGKCVEKLREAVVDNGAQSSVMASLVGEDGVRGVAQNGATWKAEQVWGVDVNTCYEYCGRSKFPMVFSYQKFLARATNYLLPWLALTAQLPFEGGSAKANIMSFCMSLGSPALATYSLMITILNQNWLRRLCESLPKYEDGENQIQNPFTKRMSSARILLEAAQQAPLQISDTDGSLSSLIILEANNSWWNSVEQRLRATKRSVTISLVAQMLVAAGAWVLTVAGSFIASLGDHNEALVLSSSALWTWLVPVIWGWIAVGTQSSSDTIDDTLSEFVLVRAGQRDNVPAHKTSNQEAFKVLKSLPSEQLPKFFIFNVCGDEIQQGPTFNYARVFTWWGAAKATHKTFERVATKYNDRDPLAGQQQPAAAASDESRPIASIRGARRVPSTEQVELRAIRTGPAPSVNAENILGASRVQSFRMRDLHGTIDQLNQYCGFGPHARFTRYPPWKEIMEDGDILIRMVVAALVGLLVQWGTTIPAIIIAYLTDVKGVGCRSGSYLIYGIAGTLAFCLFFVSTLFSHAAVLSHKAATVELAARKPPENSGTEEQAEQAATRPCPYAGSTIWALLAVSTRMSGQVIAIGNASWIVLSSLWELIGFYDSCWCEGTVFSAGEHAWVVLFKQAVDLRERAEGPWAGGVTMSILVCFISWGVFVLLCKDVRER</sequence>
<feature type="transmembrane region" description="Helical" evidence="2">
    <location>
        <begin position="475"/>
        <end position="504"/>
    </location>
</feature>
<name>A0AAN6YE30_9PEZI</name>
<proteinExistence type="predicted"/>